<dbReference type="Proteomes" id="UP000637074">
    <property type="component" value="Unassembled WGS sequence"/>
</dbReference>
<comment type="caution">
    <text evidence="1">The sequence shown here is derived from an EMBL/GenBank/DDBJ whole genome shotgun (WGS) entry which is preliminary data.</text>
</comment>
<protein>
    <submittedName>
        <fullName evidence="1">Uncharacterized protein</fullName>
    </submittedName>
</protein>
<accession>A0ABQ3N5C7</accession>
<evidence type="ECO:0000313" key="2">
    <source>
        <dbReference type="Proteomes" id="UP000637074"/>
    </source>
</evidence>
<dbReference type="EMBL" id="BNDS01000018">
    <property type="protein sequence ID" value="GHI00134.1"/>
    <property type="molecule type" value="Genomic_DNA"/>
</dbReference>
<name>A0ABQ3N5C7_9BACI</name>
<organism evidence="1 2">
    <name type="scientific">Neobacillus kokaensis</name>
    <dbReference type="NCBI Taxonomy" id="2759023"/>
    <lineage>
        <taxon>Bacteria</taxon>
        <taxon>Bacillati</taxon>
        <taxon>Bacillota</taxon>
        <taxon>Bacilli</taxon>
        <taxon>Bacillales</taxon>
        <taxon>Bacillaceae</taxon>
        <taxon>Neobacillus</taxon>
    </lineage>
</organism>
<proteinExistence type="predicted"/>
<sequence>MNEKQRLFFKKDIKDKNVDLSVWSLEINAKIQSTEHLKKDYMSLQKKPK</sequence>
<gene>
    <name evidence="1" type="ORF">AM1BK_36760</name>
</gene>
<dbReference type="RefSeq" id="WP_191275326.1">
    <property type="nucleotide sequence ID" value="NZ_BNDS01000018.1"/>
</dbReference>
<keyword evidence="2" id="KW-1185">Reference proteome</keyword>
<evidence type="ECO:0000313" key="1">
    <source>
        <dbReference type="EMBL" id="GHI00134.1"/>
    </source>
</evidence>
<reference evidence="1 2" key="1">
    <citation type="journal article" date="2022" name="Int. J. Syst. Evol. Microbiol.">
        <title>Neobacillus kokaensis sp. nov., isolated from soil.</title>
        <authorList>
            <person name="Yuki K."/>
            <person name="Matsubara H."/>
            <person name="Yamaguchi S."/>
        </authorList>
    </citation>
    <scope>NUCLEOTIDE SEQUENCE [LARGE SCALE GENOMIC DNA]</scope>
    <source>
        <strain evidence="1 2">LOB 377</strain>
    </source>
</reference>